<dbReference type="RefSeq" id="WP_013968651.1">
    <property type="nucleotide sequence ID" value="NC_015732.1"/>
</dbReference>
<evidence type="ECO:0000313" key="2">
    <source>
        <dbReference type="EMBL" id="AEJ19340.1"/>
    </source>
</evidence>
<keyword evidence="1" id="KW-0812">Transmembrane</keyword>
<evidence type="ECO:0000313" key="3">
    <source>
        <dbReference type="Proteomes" id="UP000000503"/>
    </source>
</evidence>
<feature type="transmembrane region" description="Helical" evidence="1">
    <location>
        <begin position="293"/>
        <end position="316"/>
    </location>
</feature>
<sequence length="495" mass="55915">MDGTCKDGIIRCEVEGRQVLGFDTGLPPQAFVKARLGNLLNSEGLIVDSTVHPWKPEGTVEHQGHILLYGKNFTGESLEVLLSRGDDTSLLALQWYIKALKHIAEFDSRFFDTISFFPAGVLIHRDGTVFFAPAVLAKRFYEYQDPEYYISKVLRWLHPDKTGINAAVFTAACITYTLVTGCAPFSISRSSELERAQRILNQDIRDGFYKPASLLKPRIDLELTDLLDSILEPVKGKTNRDLEDFIRILGEPGKKKLTDLFNASEAANISTTLLQREFKKRERSIKIQRFFRIYRYVMLAGLGSALALALILWNILEGQKDRPTTKGMTPPEVVKTYYNAFNTLDHQWMEACVQKGVSKGDIEAVINLFVISKVREAYERKATVIDPETWNAEGAKPTDVTIFGITDLSLKVLTPIPIMPVEGEYCSIEATYTFYYPESKMADSIPSESQTIQNQIPSTPKQEIRKDILTLIWSKKSWKITAIDRTLINPQSDIP</sequence>
<keyword evidence="3" id="KW-1185">Reference proteome</keyword>
<name>F8F0J6_GRAC1</name>
<dbReference type="AlphaFoldDB" id="F8F0J6"/>
<accession>F8F0J6</accession>
<dbReference type="Proteomes" id="UP000000503">
    <property type="component" value="Chromosome"/>
</dbReference>
<dbReference type="HOGENOM" id="CLU_550855_0_0_12"/>
<dbReference type="STRING" id="744872.Spica_1194"/>
<dbReference type="eggNOG" id="ENOG5034ATE">
    <property type="taxonomic scope" value="Bacteria"/>
</dbReference>
<keyword evidence="1" id="KW-0472">Membrane</keyword>
<dbReference type="EMBL" id="CP002868">
    <property type="protein sequence ID" value="AEJ19340.1"/>
    <property type="molecule type" value="Genomic_DNA"/>
</dbReference>
<keyword evidence="1" id="KW-1133">Transmembrane helix</keyword>
<evidence type="ECO:0000256" key="1">
    <source>
        <dbReference type="SAM" id="Phobius"/>
    </source>
</evidence>
<dbReference type="KEGG" id="scd:Spica_1194"/>
<dbReference type="OrthoDB" id="354724at2"/>
<organism evidence="2 3">
    <name type="scientific">Gracilinema caldarium (strain ATCC 51460 / DSM 7334 / H1)</name>
    <name type="common">Treponema caldarium</name>
    <dbReference type="NCBI Taxonomy" id="744872"/>
    <lineage>
        <taxon>Bacteria</taxon>
        <taxon>Pseudomonadati</taxon>
        <taxon>Spirochaetota</taxon>
        <taxon>Spirochaetia</taxon>
        <taxon>Spirochaetales</taxon>
        <taxon>Breznakiellaceae</taxon>
        <taxon>Gracilinema</taxon>
    </lineage>
</organism>
<gene>
    <name evidence="2" type="ordered locus">Spica_1194</name>
</gene>
<protein>
    <submittedName>
        <fullName evidence="2">Uncharacterized protein</fullName>
    </submittedName>
</protein>
<proteinExistence type="predicted"/>
<reference evidence="3" key="1">
    <citation type="journal article" date="2013" name="Stand. Genomic Sci.">
        <title>Genome sequence of the thermophilic fresh-water bacterium Spirochaeta caldaria type strain (H1(T)), reclassification of Spirochaeta caldaria, Spirochaeta stenostrepta, and Spirochaeta zuelzerae in the genus Treponema as Treponema caldaria comb. nov., Treponema stenostrepta comb. nov., and Treponema zuelzerae comb. nov., and emendation of the genus Treponema.</title>
        <authorList>
            <person name="Abt B."/>
            <person name="Goker M."/>
            <person name="Scheuner C."/>
            <person name="Han C."/>
            <person name="Lu M."/>
            <person name="Misra M."/>
            <person name="Lapidus A."/>
            <person name="Nolan M."/>
            <person name="Lucas S."/>
            <person name="Hammon N."/>
            <person name="Deshpande S."/>
            <person name="Cheng J.F."/>
            <person name="Tapia R."/>
            <person name="Goodwin L.A."/>
            <person name="Pitluck S."/>
            <person name="Liolios K."/>
            <person name="Pagani I."/>
            <person name="Ivanova N."/>
            <person name="Mavromatis K."/>
            <person name="Mikhailova N."/>
            <person name="Huntemann M."/>
            <person name="Pati A."/>
            <person name="Chen A."/>
            <person name="Palaniappan K."/>
            <person name="Land M."/>
            <person name="Hauser L."/>
            <person name="Jeffries C.D."/>
            <person name="Rohde M."/>
            <person name="Spring S."/>
            <person name="Gronow S."/>
            <person name="Detter J.C."/>
            <person name="Bristow J."/>
            <person name="Eisen J.A."/>
            <person name="Markowitz V."/>
            <person name="Hugenholtz P."/>
            <person name="Kyrpides N.C."/>
            <person name="Woyke T."/>
            <person name="Klenk H.P."/>
        </authorList>
    </citation>
    <scope>NUCLEOTIDE SEQUENCE</scope>
    <source>
        <strain evidence="3">ATCC 51460 / DSM 7334 / H1</strain>
    </source>
</reference>